<name>A0AAW1GMI2_SAPOF</name>
<keyword evidence="2" id="KW-1185">Reference proteome</keyword>
<reference evidence="1" key="1">
    <citation type="submission" date="2024-03" db="EMBL/GenBank/DDBJ databases">
        <title>WGS assembly of Saponaria officinalis var. Norfolk2.</title>
        <authorList>
            <person name="Jenkins J."/>
            <person name="Shu S."/>
            <person name="Grimwood J."/>
            <person name="Barry K."/>
            <person name="Goodstein D."/>
            <person name="Schmutz J."/>
            <person name="Leebens-Mack J."/>
            <person name="Osbourn A."/>
        </authorList>
    </citation>
    <scope>NUCLEOTIDE SEQUENCE [LARGE SCALE GENOMIC DNA]</scope>
    <source>
        <strain evidence="1">JIC</strain>
    </source>
</reference>
<evidence type="ECO:0000313" key="1">
    <source>
        <dbReference type="EMBL" id="KAK9666045.1"/>
    </source>
</evidence>
<sequence length="114" mass="13174">MSDYLETKGVSRGGDVVSFAQRKTDLKFTNSTPNVTESGCITMMHMLIYEGVPFEHQDLQRKIGRRYLVIQMTSTLVLADVNTKRGDVLKKVKKFQDEKESIWKEVYANRKIKK</sequence>
<feature type="non-terminal residue" evidence="1">
    <location>
        <position position="114"/>
    </location>
</feature>
<evidence type="ECO:0000313" key="2">
    <source>
        <dbReference type="Proteomes" id="UP001443914"/>
    </source>
</evidence>
<comment type="caution">
    <text evidence="1">The sequence shown here is derived from an EMBL/GenBank/DDBJ whole genome shotgun (WGS) entry which is preliminary data.</text>
</comment>
<accession>A0AAW1GMI2</accession>
<dbReference type="EMBL" id="JBDFQZ010000014">
    <property type="protein sequence ID" value="KAK9666045.1"/>
    <property type="molecule type" value="Genomic_DNA"/>
</dbReference>
<protein>
    <submittedName>
        <fullName evidence="1">Uncharacterized protein</fullName>
    </submittedName>
</protein>
<dbReference type="Proteomes" id="UP001443914">
    <property type="component" value="Unassembled WGS sequence"/>
</dbReference>
<organism evidence="1 2">
    <name type="scientific">Saponaria officinalis</name>
    <name type="common">Common soapwort</name>
    <name type="synonym">Lychnis saponaria</name>
    <dbReference type="NCBI Taxonomy" id="3572"/>
    <lineage>
        <taxon>Eukaryota</taxon>
        <taxon>Viridiplantae</taxon>
        <taxon>Streptophyta</taxon>
        <taxon>Embryophyta</taxon>
        <taxon>Tracheophyta</taxon>
        <taxon>Spermatophyta</taxon>
        <taxon>Magnoliopsida</taxon>
        <taxon>eudicotyledons</taxon>
        <taxon>Gunneridae</taxon>
        <taxon>Pentapetalae</taxon>
        <taxon>Caryophyllales</taxon>
        <taxon>Caryophyllaceae</taxon>
        <taxon>Caryophylleae</taxon>
        <taxon>Saponaria</taxon>
    </lineage>
</organism>
<dbReference type="AlphaFoldDB" id="A0AAW1GMI2"/>
<proteinExistence type="predicted"/>
<gene>
    <name evidence="1" type="ORF">RND81_14G155800</name>
</gene>